<dbReference type="NCBIfam" id="TIGR04304">
    <property type="entry name" value="GeoRSP_SPASM"/>
    <property type="match status" value="1"/>
</dbReference>
<organism evidence="1 2">
    <name type="scientific">Candidatus Sulfobium mesophilum</name>
    <dbReference type="NCBI Taxonomy" id="2016548"/>
    <lineage>
        <taxon>Bacteria</taxon>
        <taxon>Pseudomonadati</taxon>
        <taxon>Nitrospirota</taxon>
        <taxon>Nitrospiria</taxon>
        <taxon>Nitrospirales</taxon>
        <taxon>Nitrospiraceae</taxon>
        <taxon>Candidatus Sulfobium</taxon>
    </lineage>
</organism>
<name>A0A2U3QEV7_9BACT</name>
<evidence type="ECO:0000313" key="2">
    <source>
        <dbReference type="Proteomes" id="UP000245125"/>
    </source>
</evidence>
<protein>
    <submittedName>
        <fullName evidence="1">Fe-S oxidoreductase-like protein</fullName>
    </submittedName>
</protein>
<dbReference type="NCBIfam" id="TIGR04085">
    <property type="entry name" value="rSAM_more_4Fe4S"/>
    <property type="match status" value="1"/>
</dbReference>
<dbReference type="AlphaFoldDB" id="A0A2U3QEV7"/>
<dbReference type="EMBL" id="OUUY01000035">
    <property type="protein sequence ID" value="SPP99880.1"/>
    <property type="molecule type" value="Genomic_DNA"/>
</dbReference>
<dbReference type="InterPro" id="IPR050377">
    <property type="entry name" value="Radical_SAM_PqqE_MftC-like"/>
</dbReference>
<dbReference type="InterPro" id="IPR027571">
    <property type="entry name" value="GeoRSP_SPASM"/>
</dbReference>
<dbReference type="Gene3D" id="3.20.20.70">
    <property type="entry name" value="Aldolase class I"/>
    <property type="match status" value="1"/>
</dbReference>
<dbReference type="InterPro" id="IPR013785">
    <property type="entry name" value="Aldolase_TIM"/>
</dbReference>
<dbReference type="PANTHER" id="PTHR11228">
    <property type="entry name" value="RADICAL SAM DOMAIN PROTEIN"/>
    <property type="match status" value="1"/>
</dbReference>
<dbReference type="PANTHER" id="PTHR11228:SF7">
    <property type="entry name" value="PQQA PEPTIDE CYCLASE"/>
    <property type="match status" value="1"/>
</dbReference>
<proteinExistence type="predicted"/>
<evidence type="ECO:0000313" key="1">
    <source>
        <dbReference type="EMBL" id="SPP99880.1"/>
    </source>
</evidence>
<dbReference type="OrthoDB" id="5401416at2"/>
<sequence>MNLRELTWPLRMYWDLSGTFPDPGLCLKICSELVEIKILFLYLRVGSPAANGCCNDILGRLKGGNTRVSVTVSDLAILSSVLGQVDRTSLKLLLAEASSLHDVWSLIELAGREGKEESPFGISFEITQENFHEVPDVVSYCAENGIRDLVFPIQRLETGKSVFCVSRTDREEISRGLEGLDYSKLRLTIHDPFLWKIFFPDADYHEGGCQAANSMIYISPLYKVWPCPAMPVELGDLYETCLKDIILSEGKKRLRSVLLNSPGECAACDSSEKCLGGCRGRAYAMTGSLTVSDPACR</sequence>
<dbReference type="InterPro" id="IPR023885">
    <property type="entry name" value="4Fe4S-binding_SPASM_dom"/>
</dbReference>
<gene>
    <name evidence="1" type="ORF">NBG4_130003</name>
</gene>
<dbReference type="InterPro" id="IPR058240">
    <property type="entry name" value="rSAM_sf"/>
</dbReference>
<reference evidence="2" key="1">
    <citation type="submission" date="2018-03" db="EMBL/GenBank/DDBJ databases">
        <authorList>
            <person name="Zecchin S."/>
        </authorList>
    </citation>
    <scope>NUCLEOTIDE SEQUENCE [LARGE SCALE GENOMIC DNA]</scope>
</reference>
<dbReference type="SUPFAM" id="SSF102114">
    <property type="entry name" value="Radical SAM enzymes"/>
    <property type="match status" value="1"/>
</dbReference>
<dbReference type="Proteomes" id="UP000245125">
    <property type="component" value="Unassembled WGS sequence"/>
</dbReference>
<accession>A0A2U3QEV7</accession>
<keyword evidence="2" id="KW-1185">Reference proteome</keyword>